<dbReference type="Pfam" id="PF09962">
    <property type="entry name" value="DUF2196"/>
    <property type="match status" value="1"/>
</dbReference>
<evidence type="ECO:0000256" key="1">
    <source>
        <dbReference type="SAM" id="MobiDB-lite"/>
    </source>
</evidence>
<dbReference type="Proteomes" id="UP000308549">
    <property type="component" value="Unassembled WGS sequence"/>
</dbReference>
<dbReference type="EMBL" id="NAJL01000005">
    <property type="protein sequence ID" value="TKA32337.1"/>
    <property type="molecule type" value="Genomic_DNA"/>
</dbReference>
<protein>
    <submittedName>
        <fullName evidence="2">Uncharacterized protein</fullName>
    </submittedName>
</protein>
<accession>A0A4U0UAZ0</accession>
<name>A0A4U0UAZ0_9PEZI</name>
<reference evidence="2 3" key="1">
    <citation type="submission" date="2017-03" db="EMBL/GenBank/DDBJ databases">
        <title>Genomes of endolithic fungi from Antarctica.</title>
        <authorList>
            <person name="Coleine C."/>
            <person name="Masonjones S."/>
            <person name="Stajich J.E."/>
        </authorList>
    </citation>
    <scope>NUCLEOTIDE SEQUENCE [LARGE SCALE GENOMIC DNA]</scope>
    <source>
        <strain evidence="2 3">CCFEE 6315</strain>
    </source>
</reference>
<keyword evidence="3" id="KW-1185">Reference proteome</keyword>
<comment type="caution">
    <text evidence="2">The sequence shown here is derived from an EMBL/GenBank/DDBJ whole genome shotgun (WGS) entry which is preliminary data.</text>
</comment>
<organism evidence="2 3">
    <name type="scientific">Salinomyces thailandicus</name>
    <dbReference type="NCBI Taxonomy" id="706561"/>
    <lineage>
        <taxon>Eukaryota</taxon>
        <taxon>Fungi</taxon>
        <taxon>Dikarya</taxon>
        <taxon>Ascomycota</taxon>
        <taxon>Pezizomycotina</taxon>
        <taxon>Dothideomycetes</taxon>
        <taxon>Dothideomycetidae</taxon>
        <taxon>Mycosphaerellales</taxon>
        <taxon>Teratosphaeriaceae</taxon>
        <taxon>Salinomyces</taxon>
    </lineage>
</organism>
<proteinExistence type="predicted"/>
<gene>
    <name evidence="2" type="ORF">B0A50_01443</name>
</gene>
<evidence type="ECO:0000313" key="2">
    <source>
        <dbReference type="EMBL" id="TKA32337.1"/>
    </source>
</evidence>
<dbReference type="PANTHER" id="PTHR40069">
    <property type="entry name" value="YWBE PROTEIN"/>
    <property type="match status" value="1"/>
</dbReference>
<dbReference type="PANTHER" id="PTHR40069:SF1">
    <property type="entry name" value="YWBE PROTEIN"/>
    <property type="match status" value="1"/>
</dbReference>
<dbReference type="AlphaFoldDB" id="A0A4U0UAZ0"/>
<evidence type="ECO:0000313" key="3">
    <source>
        <dbReference type="Proteomes" id="UP000308549"/>
    </source>
</evidence>
<dbReference type="NCBIfam" id="TIGR03833">
    <property type="entry name" value="YwbE family protein"/>
    <property type="match status" value="1"/>
</dbReference>
<dbReference type="OrthoDB" id="20105at2759"/>
<feature type="region of interest" description="Disordered" evidence="1">
    <location>
        <begin position="1"/>
        <end position="48"/>
    </location>
</feature>
<dbReference type="InterPro" id="IPR019240">
    <property type="entry name" value="DUF2196"/>
</dbReference>
<feature type="region of interest" description="Disordered" evidence="1">
    <location>
        <begin position="160"/>
        <end position="181"/>
    </location>
</feature>
<feature type="compositionally biased region" description="Gly residues" evidence="1">
    <location>
        <begin position="9"/>
        <end position="25"/>
    </location>
</feature>
<sequence>MNGRRAYGRGRGGGGGGGGSGGRGRGNTARRPPRGPKPDYDPNVPTIQQVTPGANVAIVLKADQSTGREVHGVVQDLLTRGNHPRGIKVRLQDGRVGRVQRMASGTTPTTAAAPFQVRSTVPPQTSNRIMRMERDARLDEGDFPEMPPPRNLAVFFPQSDGEEEAAHEAEPTDGASNGSFKTANVRCPFCDHFEGDEVAVSHHVEEHIA</sequence>